<protein>
    <submittedName>
        <fullName evidence="1">Uncharacterized protein</fullName>
    </submittedName>
</protein>
<organism evidence="1 2">
    <name type="scientific">Streptomyces fructofermentans</name>
    <dbReference type="NCBI Taxonomy" id="152141"/>
    <lineage>
        <taxon>Bacteria</taxon>
        <taxon>Bacillati</taxon>
        <taxon>Actinomycetota</taxon>
        <taxon>Actinomycetes</taxon>
        <taxon>Kitasatosporales</taxon>
        <taxon>Streptomycetaceae</taxon>
        <taxon>Streptomyces</taxon>
    </lineage>
</organism>
<dbReference type="Proteomes" id="UP000645555">
    <property type="component" value="Unassembled WGS sequence"/>
</dbReference>
<evidence type="ECO:0000313" key="1">
    <source>
        <dbReference type="EMBL" id="GGX56101.1"/>
    </source>
</evidence>
<comment type="caution">
    <text evidence="1">The sequence shown here is derived from an EMBL/GenBank/DDBJ whole genome shotgun (WGS) entry which is preliminary data.</text>
</comment>
<reference evidence="1" key="2">
    <citation type="submission" date="2020-09" db="EMBL/GenBank/DDBJ databases">
        <authorList>
            <person name="Sun Q."/>
            <person name="Ohkuma M."/>
        </authorList>
    </citation>
    <scope>NUCLEOTIDE SEQUENCE</scope>
    <source>
        <strain evidence="1">JCM 4956</strain>
    </source>
</reference>
<sequence>MRARREPGPHVPDPDRIHMALSFHGTRRYVAACVLTATVGATTWALADARARNPEPRPHRPPSPAALAEQGLRPPIYAQLYAWTRSGEQIATAQQQVLVSCMAERGFTIEPAPVAKAGDAAVSRPTPFGLETLEEIGADSQRQAPPEQPQGEAFNRALYGRPGHEISVKGKLLKVSMPAGGCQAEAEKHMLGDGRVRWTELRMQLNEGEQTAFRWLKRDSHFREANEGWRQCMLTNRVQAKDPLDLIRALPPDTDIRTHPATKADVHCKQETGYLRTAYARLAVMQQRWLDDHPDVLKDRTALRDRQLTIARQVLRGRIG</sequence>
<name>A0A918NAD2_9ACTN</name>
<dbReference type="EMBL" id="BMWD01000007">
    <property type="protein sequence ID" value="GGX56101.1"/>
    <property type="molecule type" value="Genomic_DNA"/>
</dbReference>
<gene>
    <name evidence="1" type="ORF">GCM10010515_24320</name>
</gene>
<proteinExistence type="predicted"/>
<keyword evidence="2" id="KW-1185">Reference proteome</keyword>
<accession>A0A918NAD2</accession>
<reference evidence="1" key="1">
    <citation type="journal article" date="2014" name="Int. J. Syst. Evol. Microbiol.">
        <title>Complete genome sequence of Corynebacterium casei LMG S-19264T (=DSM 44701T), isolated from a smear-ripened cheese.</title>
        <authorList>
            <consortium name="US DOE Joint Genome Institute (JGI-PGF)"/>
            <person name="Walter F."/>
            <person name="Albersmeier A."/>
            <person name="Kalinowski J."/>
            <person name="Ruckert C."/>
        </authorList>
    </citation>
    <scope>NUCLEOTIDE SEQUENCE</scope>
    <source>
        <strain evidence="1">JCM 4956</strain>
    </source>
</reference>
<dbReference type="AlphaFoldDB" id="A0A918NAD2"/>
<evidence type="ECO:0000313" key="2">
    <source>
        <dbReference type="Proteomes" id="UP000645555"/>
    </source>
</evidence>